<dbReference type="AlphaFoldDB" id="A0AAV4ER08"/>
<gene>
    <name evidence="1" type="ORF">ElyMa_005469700</name>
</gene>
<dbReference type="Proteomes" id="UP000762676">
    <property type="component" value="Unassembled WGS sequence"/>
</dbReference>
<comment type="caution">
    <text evidence="1">The sequence shown here is derived from an EMBL/GenBank/DDBJ whole genome shotgun (WGS) entry which is preliminary data.</text>
</comment>
<proteinExistence type="predicted"/>
<evidence type="ECO:0000313" key="2">
    <source>
        <dbReference type="Proteomes" id="UP000762676"/>
    </source>
</evidence>
<dbReference type="EMBL" id="BMAT01010897">
    <property type="protein sequence ID" value="GFR62913.1"/>
    <property type="molecule type" value="Genomic_DNA"/>
</dbReference>
<keyword evidence="2" id="KW-1185">Reference proteome</keyword>
<organism evidence="1 2">
    <name type="scientific">Elysia marginata</name>
    <dbReference type="NCBI Taxonomy" id="1093978"/>
    <lineage>
        <taxon>Eukaryota</taxon>
        <taxon>Metazoa</taxon>
        <taxon>Spiralia</taxon>
        <taxon>Lophotrochozoa</taxon>
        <taxon>Mollusca</taxon>
        <taxon>Gastropoda</taxon>
        <taxon>Heterobranchia</taxon>
        <taxon>Euthyneura</taxon>
        <taxon>Panpulmonata</taxon>
        <taxon>Sacoglossa</taxon>
        <taxon>Placobranchoidea</taxon>
        <taxon>Plakobranchidae</taxon>
        <taxon>Elysia</taxon>
    </lineage>
</organism>
<protein>
    <submittedName>
        <fullName evidence="1">Uncharacterized protein</fullName>
    </submittedName>
</protein>
<name>A0AAV4ER08_9GAST</name>
<evidence type="ECO:0000313" key="1">
    <source>
        <dbReference type="EMBL" id="GFR62913.1"/>
    </source>
</evidence>
<reference evidence="1 2" key="1">
    <citation type="journal article" date="2021" name="Elife">
        <title>Chloroplast acquisition without the gene transfer in kleptoplastic sea slugs, Plakobranchus ocellatus.</title>
        <authorList>
            <person name="Maeda T."/>
            <person name="Takahashi S."/>
            <person name="Yoshida T."/>
            <person name="Shimamura S."/>
            <person name="Takaki Y."/>
            <person name="Nagai Y."/>
            <person name="Toyoda A."/>
            <person name="Suzuki Y."/>
            <person name="Arimoto A."/>
            <person name="Ishii H."/>
            <person name="Satoh N."/>
            <person name="Nishiyama T."/>
            <person name="Hasebe M."/>
            <person name="Maruyama T."/>
            <person name="Minagawa J."/>
            <person name="Obokata J."/>
            <person name="Shigenobu S."/>
        </authorList>
    </citation>
    <scope>NUCLEOTIDE SEQUENCE [LARGE SCALE GENOMIC DNA]</scope>
</reference>
<sequence length="118" mass="14006">MKASSAYALCNKEHRERRFTESYSVCSFYLYHFVYFHGEANHISILCYLERPDDAATPLNGDECRDPIGHQVHHVLRPEETHVVHQTWRDRRVTWQDQATQRADAGTQSLARYWRIQK</sequence>
<accession>A0AAV4ER08</accession>